<evidence type="ECO:0008006" key="3">
    <source>
        <dbReference type="Google" id="ProtNLM"/>
    </source>
</evidence>
<proteinExistence type="predicted"/>
<evidence type="ECO:0000313" key="1">
    <source>
        <dbReference type="EMBL" id="AZE29848.1"/>
    </source>
</evidence>
<dbReference type="Proteomes" id="UP000280455">
    <property type="component" value="Chromosome"/>
</dbReference>
<dbReference type="AlphaFoldDB" id="A0AAD0ZIM5"/>
<organism evidence="1 2">
    <name type="scientific">Pseudomonas chlororaphis subsp. aureofaciens</name>
    <dbReference type="NCBI Taxonomy" id="587851"/>
    <lineage>
        <taxon>Bacteria</taxon>
        <taxon>Pseudomonadati</taxon>
        <taxon>Pseudomonadota</taxon>
        <taxon>Gammaproteobacteria</taxon>
        <taxon>Pseudomonadales</taxon>
        <taxon>Pseudomonadaceae</taxon>
        <taxon>Pseudomonas</taxon>
    </lineage>
</organism>
<sequence>MISHLDHIVYPLPEGLFAEVIGQWERAGFIGHTRQVQHGDGRVSAFFRLSGGYLEFCSEGAVGAGEGQDLRPCSIWLCSTDLLADVEGLSPARRAALAVTEKTPLGEEAPAWLIASLPARSPGDVPVSVIQYLRGVGTDLTLLVAENGLFAISGVSLLCAQPEQDRRHCFEGLGDVTGSIGTEEGHLSIGHQWLAFLHRAAQRHSGPVDLARASCLVHLATVDLGRTTAMLEAADFALDHVPGLGLLAQSKVAPSICLVIDTGLSPAWHQAQLLARRR</sequence>
<gene>
    <name evidence="1" type="ORF">C4K07_3063</name>
</gene>
<dbReference type="EMBL" id="CP027750">
    <property type="protein sequence ID" value="AZE29848.1"/>
    <property type="molecule type" value="Genomic_DNA"/>
</dbReference>
<name>A0AAD0ZIM5_9PSED</name>
<accession>A0AAD0ZIM5</accession>
<evidence type="ECO:0000313" key="2">
    <source>
        <dbReference type="Proteomes" id="UP000280455"/>
    </source>
</evidence>
<reference evidence="1 2" key="1">
    <citation type="submission" date="2018-03" db="EMBL/GenBank/DDBJ databases">
        <title>Diversity of phytobeneficial traits revealed by whole-genome analysis of worldwide-isolated phenazine-producing Pseudomonas spp.</title>
        <authorList>
            <person name="Biessy A."/>
            <person name="Novinscak A."/>
            <person name="Blom J."/>
            <person name="Leger G."/>
            <person name="Thomashow L.S."/>
            <person name="Cazorla F.M."/>
            <person name="Josic D."/>
            <person name="Filion M."/>
        </authorList>
    </citation>
    <scope>NUCLEOTIDE SEQUENCE [LARGE SCALE GENOMIC DNA]</scope>
    <source>
        <strain evidence="1 2">ChPhzS24</strain>
    </source>
</reference>
<protein>
    <recommendedName>
        <fullName evidence="3">Glyoxalase-like domain-containing protein</fullName>
    </recommendedName>
</protein>
<dbReference type="RefSeq" id="WP_028683955.1">
    <property type="nucleotide sequence ID" value="NZ_CP027747.1"/>
</dbReference>